<evidence type="ECO:0000313" key="2">
    <source>
        <dbReference type="Proteomes" id="UP000033647"/>
    </source>
</evidence>
<protein>
    <submittedName>
        <fullName evidence="1">Uncharacterized protein</fullName>
    </submittedName>
</protein>
<dbReference type="EMBL" id="LAFY01000329">
    <property type="protein sequence ID" value="KJY00278.1"/>
    <property type="molecule type" value="Genomic_DNA"/>
</dbReference>
<proteinExistence type="predicted"/>
<keyword evidence="2" id="KW-1185">Reference proteome</keyword>
<dbReference type="AlphaFoldDB" id="A0A0F4GTA0"/>
<organism evidence="1 2">
    <name type="scientific">Zymoseptoria brevis</name>
    <dbReference type="NCBI Taxonomy" id="1047168"/>
    <lineage>
        <taxon>Eukaryota</taxon>
        <taxon>Fungi</taxon>
        <taxon>Dikarya</taxon>
        <taxon>Ascomycota</taxon>
        <taxon>Pezizomycotina</taxon>
        <taxon>Dothideomycetes</taxon>
        <taxon>Dothideomycetidae</taxon>
        <taxon>Mycosphaerellales</taxon>
        <taxon>Mycosphaerellaceae</taxon>
        <taxon>Zymoseptoria</taxon>
    </lineage>
</organism>
<comment type="caution">
    <text evidence="1">The sequence shown here is derived from an EMBL/GenBank/DDBJ whole genome shotgun (WGS) entry which is preliminary data.</text>
</comment>
<dbReference type="OrthoDB" id="10573918at2759"/>
<reference evidence="1 2" key="1">
    <citation type="submission" date="2015-03" db="EMBL/GenBank/DDBJ databases">
        <title>RNA-seq based gene annotation and comparative genomics of four Zymoseptoria species reveal species-specific pathogenicity related genes and transposable element activity.</title>
        <authorList>
            <person name="Grandaubert J."/>
            <person name="Bhattacharyya A."/>
            <person name="Stukenbrock E.H."/>
        </authorList>
    </citation>
    <scope>NUCLEOTIDE SEQUENCE [LARGE SCALE GENOMIC DNA]</scope>
    <source>
        <strain evidence="1 2">Zb18110</strain>
    </source>
</reference>
<accession>A0A0F4GTA0</accession>
<gene>
    <name evidence="1" type="ORF">TI39_contig337g00012</name>
</gene>
<evidence type="ECO:0000313" key="1">
    <source>
        <dbReference type="EMBL" id="KJY00278.1"/>
    </source>
</evidence>
<dbReference type="Proteomes" id="UP000033647">
    <property type="component" value="Unassembled WGS sequence"/>
</dbReference>
<sequence length="112" mass="12655">MAERIGRIRDSAPANDLVIRTTLQEWTTDGAVKTETRMPVYDGLMAVMGLRTPIRAVNIGQRKGSDVTSGHYVCYRRPALADLARDCNNDLALMQERRELWTLYDDSLNVVD</sequence>
<name>A0A0F4GTA0_9PEZI</name>